<keyword evidence="5" id="KW-0378">Hydrolase</keyword>
<dbReference type="Pfam" id="PF00884">
    <property type="entry name" value="Sulfatase"/>
    <property type="match status" value="1"/>
</dbReference>
<dbReference type="PANTHER" id="PTHR45953:SF1">
    <property type="entry name" value="IDURONATE 2-SULFATASE"/>
    <property type="match status" value="1"/>
</dbReference>
<evidence type="ECO:0000256" key="2">
    <source>
        <dbReference type="ARBA" id="ARBA00008779"/>
    </source>
</evidence>
<feature type="domain" description="EF-hand" evidence="9">
    <location>
        <begin position="526"/>
        <end position="553"/>
    </location>
</feature>
<feature type="chain" id="PRO_5028921332" evidence="8">
    <location>
        <begin position="23"/>
        <end position="553"/>
    </location>
</feature>
<evidence type="ECO:0000313" key="10">
    <source>
        <dbReference type="EMBL" id="VGO16413.1"/>
    </source>
</evidence>
<evidence type="ECO:0000256" key="7">
    <source>
        <dbReference type="SAM" id="MobiDB-lite"/>
    </source>
</evidence>
<keyword evidence="3" id="KW-0479">Metal-binding</keyword>
<dbReference type="InterPro" id="IPR018247">
    <property type="entry name" value="EF_Hand_1_Ca_BS"/>
</dbReference>
<evidence type="ECO:0000256" key="6">
    <source>
        <dbReference type="ARBA" id="ARBA00022837"/>
    </source>
</evidence>
<feature type="region of interest" description="Disordered" evidence="7">
    <location>
        <begin position="513"/>
        <end position="553"/>
    </location>
</feature>
<feature type="signal peptide" evidence="8">
    <location>
        <begin position="1"/>
        <end position="22"/>
    </location>
</feature>
<dbReference type="EMBL" id="CAAHFG010000003">
    <property type="protein sequence ID" value="VGO16413.1"/>
    <property type="molecule type" value="Genomic_DNA"/>
</dbReference>
<keyword evidence="6" id="KW-0106">Calcium</keyword>
<evidence type="ECO:0000256" key="5">
    <source>
        <dbReference type="ARBA" id="ARBA00022801"/>
    </source>
</evidence>
<evidence type="ECO:0000256" key="8">
    <source>
        <dbReference type="SAM" id="SignalP"/>
    </source>
</evidence>
<dbReference type="AlphaFoldDB" id="A0A6C2U982"/>
<dbReference type="GO" id="GO:0004423">
    <property type="term" value="F:iduronate-2-sulfatase activity"/>
    <property type="evidence" value="ECO:0007669"/>
    <property type="project" value="InterPro"/>
</dbReference>
<dbReference type="RefSeq" id="WP_168442578.1">
    <property type="nucleotide sequence ID" value="NZ_CAAHFG010000003.1"/>
</dbReference>
<evidence type="ECO:0000259" key="9">
    <source>
        <dbReference type="PROSITE" id="PS50222"/>
    </source>
</evidence>
<dbReference type="PROSITE" id="PS00018">
    <property type="entry name" value="EF_HAND_1"/>
    <property type="match status" value="2"/>
</dbReference>
<evidence type="ECO:0000256" key="4">
    <source>
        <dbReference type="ARBA" id="ARBA00022729"/>
    </source>
</evidence>
<evidence type="ECO:0000313" key="11">
    <source>
        <dbReference type="Proteomes" id="UP000366872"/>
    </source>
</evidence>
<keyword evidence="11" id="KW-1185">Reference proteome</keyword>
<protein>
    <submittedName>
        <fullName evidence="10">Arylsulfatase</fullName>
    </submittedName>
</protein>
<dbReference type="CDD" id="cd16030">
    <property type="entry name" value="iduronate-2-sulfatase"/>
    <property type="match status" value="1"/>
</dbReference>
<keyword evidence="4 8" id="KW-0732">Signal</keyword>
<dbReference type="PANTHER" id="PTHR45953">
    <property type="entry name" value="IDURONATE 2-SULFATASE"/>
    <property type="match status" value="1"/>
</dbReference>
<evidence type="ECO:0000256" key="3">
    <source>
        <dbReference type="ARBA" id="ARBA00022723"/>
    </source>
</evidence>
<feature type="domain" description="EF-hand" evidence="9">
    <location>
        <begin position="495"/>
        <end position="521"/>
    </location>
</feature>
<reference evidence="10 11" key="1">
    <citation type="submission" date="2019-04" db="EMBL/GenBank/DDBJ databases">
        <authorList>
            <person name="Van Vliet M D."/>
        </authorList>
    </citation>
    <scope>NUCLEOTIDE SEQUENCE [LARGE SCALE GENOMIC DNA]</scope>
    <source>
        <strain evidence="10 11">F1</strain>
    </source>
</reference>
<dbReference type="GO" id="GO:0005509">
    <property type="term" value="F:calcium ion binding"/>
    <property type="evidence" value="ECO:0007669"/>
    <property type="project" value="InterPro"/>
</dbReference>
<comment type="cofactor">
    <cofactor evidence="1">
        <name>Ca(2+)</name>
        <dbReference type="ChEBI" id="CHEBI:29108"/>
    </cofactor>
</comment>
<feature type="compositionally biased region" description="Basic residues" evidence="7">
    <location>
        <begin position="514"/>
        <end position="524"/>
    </location>
</feature>
<dbReference type="Gene3D" id="1.10.238.10">
    <property type="entry name" value="EF-hand"/>
    <property type="match status" value="1"/>
</dbReference>
<dbReference type="PROSITE" id="PS50222">
    <property type="entry name" value="EF_HAND_2"/>
    <property type="match status" value="2"/>
</dbReference>
<dbReference type="InterPro" id="IPR035874">
    <property type="entry name" value="IDS"/>
</dbReference>
<dbReference type="SUPFAM" id="SSF53649">
    <property type="entry name" value="Alkaline phosphatase-like"/>
    <property type="match status" value="1"/>
</dbReference>
<name>A0A6C2U982_PONDE</name>
<dbReference type="InterPro" id="IPR002048">
    <property type="entry name" value="EF_hand_dom"/>
</dbReference>
<dbReference type="SUPFAM" id="SSF47473">
    <property type="entry name" value="EF-hand"/>
    <property type="match status" value="1"/>
</dbReference>
<dbReference type="InterPro" id="IPR011992">
    <property type="entry name" value="EF-hand-dom_pair"/>
</dbReference>
<dbReference type="GO" id="GO:0005737">
    <property type="term" value="C:cytoplasm"/>
    <property type="evidence" value="ECO:0007669"/>
    <property type="project" value="TreeGrafter"/>
</dbReference>
<dbReference type="Pfam" id="PF13202">
    <property type="entry name" value="EF-hand_5"/>
    <property type="match status" value="2"/>
</dbReference>
<feature type="compositionally biased region" description="Basic and acidic residues" evidence="7">
    <location>
        <begin position="525"/>
        <end position="536"/>
    </location>
</feature>
<accession>A0A6C2U982</accession>
<dbReference type="Proteomes" id="UP000366872">
    <property type="component" value="Unassembled WGS sequence"/>
</dbReference>
<proteinExistence type="inferred from homology"/>
<organism evidence="10 11">
    <name type="scientific">Pontiella desulfatans</name>
    <dbReference type="NCBI Taxonomy" id="2750659"/>
    <lineage>
        <taxon>Bacteria</taxon>
        <taxon>Pseudomonadati</taxon>
        <taxon>Kiritimatiellota</taxon>
        <taxon>Kiritimatiellia</taxon>
        <taxon>Kiritimatiellales</taxon>
        <taxon>Pontiellaceae</taxon>
        <taxon>Pontiella</taxon>
    </lineage>
</organism>
<dbReference type="InterPro" id="IPR017850">
    <property type="entry name" value="Alkaline_phosphatase_core_sf"/>
</dbReference>
<dbReference type="Gene3D" id="3.40.720.10">
    <property type="entry name" value="Alkaline Phosphatase, subunit A"/>
    <property type="match status" value="1"/>
</dbReference>
<sequence length="553" mass="61773">MRDGFLLLLSAVMLGVAGNAIANDQPNILFFAFDDLRPLVGAYGEPEPITPHLDALAKEGVRFNRNYVAYPLCNPSRATMLNGIRFDNQPTNGKWPNHAQMVSVQQTWPRVLREAGYWTAARGKVYHGNVPGPDKSAWDIAGGKGGANDKKIVAAVVETGGREEHIKQFMETNRGPAALAWFSVDGPDNLLNDGQTADDVISYITEERDPEKPFAIVCGFLRPHMPWAAPTTYFDMYPEDAGQLAYIPEGAEKTVDEEEISPKNQNEVWNEGVDDATAQKLIRGYMACTSYVDAQMGRVIQTLKDEGLYENTIIVVWGDHGYHLTDHGLWRKNTAYHVSMRSPLMIRVPGGLSGATVDAVVDNTDLYPTLLELTGVEKPDEVRFHGDSLVPLLKNPKAEWDNITYTCAKGRYGLVTDRYRFTVSENRVSLYDLKNDPHEWNNLATHPEYADLVNEFKAKLDAVAWNSPTGDPLKTATPALAKTEKKKPVKEWDWFSVLDMDKDGSVTEEEWLKHAKAKSKKKGKPYNEAREKETFSQRDANGDGVLSRPELET</sequence>
<comment type="similarity">
    <text evidence="2">Belongs to the sulfatase family.</text>
</comment>
<evidence type="ECO:0000256" key="1">
    <source>
        <dbReference type="ARBA" id="ARBA00001913"/>
    </source>
</evidence>
<dbReference type="InterPro" id="IPR000917">
    <property type="entry name" value="Sulfatase_N"/>
</dbReference>
<gene>
    <name evidence="10" type="ORF">PDESU_05004</name>
</gene>